<keyword evidence="6" id="KW-0408">Iron</keyword>
<dbReference type="PANTHER" id="PTHR43177">
    <property type="entry name" value="PROTEIN NRFC"/>
    <property type="match status" value="1"/>
</dbReference>
<evidence type="ECO:0000256" key="2">
    <source>
        <dbReference type="ARBA" id="ARBA00022485"/>
    </source>
</evidence>
<evidence type="ECO:0000259" key="8">
    <source>
        <dbReference type="PROSITE" id="PS51379"/>
    </source>
</evidence>
<keyword evidence="7" id="KW-0411">Iron-sulfur</keyword>
<dbReference type="PROSITE" id="PS51379">
    <property type="entry name" value="4FE4S_FER_2"/>
    <property type="match status" value="3"/>
</dbReference>
<keyword evidence="1" id="KW-0813">Transport</keyword>
<dbReference type="GO" id="GO:0046872">
    <property type="term" value="F:metal ion binding"/>
    <property type="evidence" value="ECO:0007669"/>
    <property type="project" value="UniProtKB-KW"/>
</dbReference>
<protein>
    <submittedName>
        <fullName evidence="9">4Fe-4S ferredoxin</fullName>
    </submittedName>
</protein>
<accession>A0A920BUC6</accession>
<keyword evidence="4" id="KW-0677">Repeat</keyword>
<feature type="domain" description="4Fe-4S ferredoxin-type" evidence="8">
    <location>
        <begin position="79"/>
        <end position="108"/>
    </location>
</feature>
<dbReference type="InterPro" id="IPR050954">
    <property type="entry name" value="ET_IronSulfur_Cluster-Binding"/>
</dbReference>
<evidence type="ECO:0000256" key="7">
    <source>
        <dbReference type="ARBA" id="ARBA00023014"/>
    </source>
</evidence>
<proteinExistence type="predicted"/>
<dbReference type="Gene3D" id="3.30.70.20">
    <property type="match status" value="2"/>
</dbReference>
<name>A0A920BUC6_9BACI</name>
<dbReference type="CDD" id="cd16371">
    <property type="entry name" value="DMSOR_beta_like"/>
    <property type="match status" value="1"/>
</dbReference>
<keyword evidence="2" id="KW-0004">4Fe-4S</keyword>
<evidence type="ECO:0000256" key="6">
    <source>
        <dbReference type="ARBA" id="ARBA00023004"/>
    </source>
</evidence>
<dbReference type="InterPro" id="IPR017900">
    <property type="entry name" value="4Fe4S_Fe_S_CS"/>
</dbReference>
<organism evidence="9 10">
    <name type="scientific">Robertmurraya siralis</name>
    <dbReference type="NCBI Taxonomy" id="77777"/>
    <lineage>
        <taxon>Bacteria</taxon>
        <taxon>Bacillati</taxon>
        <taxon>Bacillota</taxon>
        <taxon>Bacilli</taxon>
        <taxon>Bacillales</taxon>
        <taxon>Bacillaceae</taxon>
        <taxon>Robertmurraya</taxon>
    </lineage>
</organism>
<dbReference type="SUPFAM" id="SSF54862">
    <property type="entry name" value="4Fe-4S ferredoxins"/>
    <property type="match status" value="1"/>
</dbReference>
<dbReference type="Proteomes" id="UP000682111">
    <property type="component" value="Unassembled WGS sequence"/>
</dbReference>
<dbReference type="InterPro" id="IPR017896">
    <property type="entry name" value="4Fe4S_Fe-S-bd"/>
</dbReference>
<evidence type="ECO:0000313" key="10">
    <source>
        <dbReference type="Proteomes" id="UP000682111"/>
    </source>
</evidence>
<evidence type="ECO:0000256" key="1">
    <source>
        <dbReference type="ARBA" id="ARBA00022448"/>
    </source>
</evidence>
<feature type="domain" description="4Fe-4S ferredoxin-type" evidence="8">
    <location>
        <begin position="47"/>
        <end position="78"/>
    </location>
</feature>
<reference evidence="9" key="1">
    <citation type="submission" date="2021-03" db="EMBL/GenBank/DDBJ databases">
        <title>Antimicrobial resistance genes in bacteria isolated from Japanese honey, and their potential for conferring macrolide and lincosamide resistance in the American foulbrood pathogen Paenibacillus larvae.</title>
        <authorList>
            <person name="Okamoto M."/>
            <person name="Kumagai M."/>
            <person name="Kanamori H."/>
            <person name="Takamatsu D."/>
        </authorList>
    </citation>
    <scope>NUCLEOTIDE SEQUENCE</scope>
    <source>
        <strain evidence="9">J27TS8</strain>
    </source>
</reference>
<evidence type="ECO:0000256" key="5">
    <source>
        <dbReference type="ARBA" id="ARBA00022982"/>
    </source>
</evidence>
<dbReference type="PROSITE" id="PS00198">
    <property type="entry name" value="4FE4S_FER_1"/>
    <property type="match status" value="1"/>
</dbReference>
<dbReference type="AlphaFoldDB" id="A0A920BUC6"/>
<keyword evidence="3" id="KW-0479">Metal-binding</keyword>
<dbReference type="EMBL" id="BORC01000003">
    <property type="protein sequence ID" value="GIN62466.1"/>
    <property type="molecule type" value="Genomic_DNA"/>
</dbReference>
<evidence type="ECO:0000256" key="4">
    <source>
        <dbReference type="ARBA" id="ARBA00022737"/>
    </source>
</evidence>
<comment type="caution">
    <text evidence="9">The sequence shown here is derived from an EMBL/GenBank/DDBJ whole genome shotgun (WGS) entry which is preliminary data.</text>
</comment>
<feature type="domain" description="4Fe-4S ferredoxin-type" evidence="8">
    <location>
        <begin position="4"/>
        <end position="33"/>
    </location>
</feature>
<keyword evidence="10" id="KW-1185">Reference proteome</keyword>
<dbReference type="PANTHER" id="PTHR43177:SF5">
    <property type="entry name" value="ANAEROBIC DIMETHYL SULFOXIDE REDUCTASE CHAIN B-RELATED"/>
    <property type="match status" value="1"/>
</dbReference>
<gene>
    <name evidence="9" type="ORF">J27TS8_24590</name>
</gene>
<evidence type="ECO:0000313" key="9">
    <source>
        <dbReference type="EMBL" id="GIN62466.1"/>
    </source>
</evidence>
<dbReference type="GO" id="GO:0051539">
    <property type="term" value="F:4 iron, 4 sulfur cluster binding"/>
    <property type="evidence" value="ECO:0007669"/>
    <property type="project" value="UniProtKB-KW"/>
</dbReference>
<evidence type="ECO:0000256" key="3">
    <source>
        <dbReference type="ARBA" id="ARBA00022723"/>
    </source>
</evidence>
<dbReference type="RefSeq" id="WP_095310569.1">
    <property type="nucleotide sequence ID" value="NZ_BORC01000003.1"/>
</dbReference>
<sequence length="180" mass="20267">MGQYGFVININDCYGCKTCSVACKSENLTAKGITWRKVREFRVENPNRMDFISMSCNHCDDPQCMKVCPVSAYTKRDDGIVLQDHEKCLGCRSCVMACPYSAPQYDPVEQKVSKCDMCVERIDQGLIPRCVESCPAQIIKFGEINELRAEYGNDIEVVESMYNMPSHKISQPNVVIIAAN</sequence>
<dbReference type="OrthoDB" id="9779457at2"/>
<dbReference type="Pfam" id="PF13247">
    <property type="entry name" value="Fer4_11"/>
    <property type="match status" value="1"/>
</dbReference>
<keyword evidence="5" id="KW-0249">Electron transport</keyword>